<dbReference type="EMBL" id="VZUJ01070028">
    <property type="protein sequence ID" value="NXV75333.1"/>
    <property type="molecule type" value="Genomic_DNA"/>
</dbReference>
<feature type="compositionally biased region" description="Basic and acidic residues" evidence="8">
    <location>
        <begin position="382"/>
        <end position="402"/>
    </location>
</feature>
<dbReference type="PROSITE" id="PS00028">
    <property type="entry name" value="ZINC_FINGER_C2H2_1"/>
    <property type="match status" value="10"/>
</dbReference>
<dbReference type="InterPro" id="IPR011333">
    <property type="entry name" value="SKP1/BTB/POZ_sf"/>
</dbReference>
<evidence type="ECO:0000256" key="7">
    <source>
        <dbReference type="PROSITE-ProRule" id="PRU00042"/>
    </source>
</evidence>
<feature type="domain" description="C2H2-type" evidence="10">
    <location>
        <begin position="541"/>
        <end position="569"/>
    </location>
</feature>
<accession>A0A7L3WGI4</accession>
<evidence type="ECO:0000256" key="4">
    <source>
        <dbReference type="ARBA" id="ARBA00022771"/>
    </source>
</evidence>
<dbReference type="SMART" id="SM00225">
    <property type="entry name" value="BTB"/>
    <property type="match status" value="1"/>
</dbReference>
<name>A0A7L3WGI4_9GRUI</name>
<dbReference type="FunFam" id="3.30.160.60:FF:002343">
    <property type="entry name" value="Zinc finger protein 33A"/>
    <property type="match status" value="2"/>
</dbReference>
<feature type="domain" description="C2H2-type" evidence="10">
    <location>
        <begin position="481"/>
        <end position="504"/>
    </location>
</feature>
<feature type="region of interest" description="Disordered" evidence="8">
    <location>
        <begin position="354"/>
        <end position="461"/>
    </location>
</feature>
<dbReference type="SMART" id="SM00355">
    <property type="entry name" value="ZnF_C2H2"/>
    <property type="match status" value="10"/>
</dbReference>
<feature type="domain" description="C2H2-type" evidence="10">
    <location>
        <begin position="571"/>
        <end position="598"/>
    </location>
</feature>
<organism evidence="11 12">
    <name type="scientific">Atlantisia rogersi</name>
    <name type="common">Inaccessible Island rail</name>
    <dbReference type="NCBI Taxonomy" id="2478892"/>
    <lineage>
        <taxon>Eukaryota</taxon>
        <taxon>Metazoa</taxon>
        <taxon>Chordata</taxon>
        <taxon>Craniata</taxon>
        <taxon>Vertebrata</taxon>
        <taxon>Euteleostomi</taxon>
        <taxon>Archelosauria</taxon>
        <taxon>Archosauria</taxon>
        <taxon>Dinosauria</taxon>
        <taxon>Saurischia</taxon>
        <taxon>Theropoda</taxon>
        <taxon>Coelurosauria</taxon>
        <taxon>Aves</taxon>
        <taxon>Neognathae</taxon>
        <taxon>Neoaves</taxon>
        <taxon>Gruiformes</taxon>
        <taxon>Rallidae</taxon>
        <taxon>Atlantisia</taxon>
    </lineage>
</organism>
<dbReference type="Proteomes" id="UP000518911">
    <property type="component" value="Unassembled WGS sequence"/>
</dbReference>
<dbReference type="GO" id="GO:0008270">
    <property type="term" value="F:zinc ion binding"/>
    <property type="evidence" value="ECO:0007669"/>
    <property type="project" value="UniProtKB-KW"/>
</dbReference>
<sequence length="706" mass="80101">MEKKKILMKSKVAAPNLLRALHSLYQFGHLCDVTVHTQHLGIQEEFLVHKAVLAASSNYFKGLFLHDEMLDTKNCTVTLQDIYTEEFTSFLEFVYTAEVEIEAEKLQRMKEIAERLECKDLLDICEEVRVEGRKGLDLSLHLKGQLCENAGPQWPRIQQEENCALSSSSQVVAVPVQRKLWHRQGRKKLLGDYELIEGQAASLEQGGNAAFPEPKSRAAKLPKHNGTGTRTGPGRDVISLENRSSHSLLSRTESKEACVACPYCDKVISSKCGLTVHIRTHTGEKPYKCDRCPASFAQRSAYTAHLRKIHKSGQERKLLPVYWMVVPSTHRPNAASCNGDPDGKVWGGTSEAEGQKLVRHQEATCREEDPQGSSFTNPNHSNEQEQKQKGKEAEGRSGKMREEGDEDEGEMSVKGEEEVDYEAVYSEVEEARDNEEVCTEEEDEDDEYCHEKDGEERGSEEEFQIRKVNKSGVNKKSAYVITCEKCNEQFVSRKKYVDHCRDVHQCLPGKVYQCDICSKSFASYNSWKEHRACVHTEERRFACTLCNATFKRKRDVRTHYVRKHEGRVKRPLCSVCGKILSSRTALVFHMRTHTGEKPYECGICHSKFTQPSQLKIHTRSHTGEKPYICEDCGACFADKGKLTGHKRTHTGERLFKCDVCGKHFATNEYLKCHKRCHMGAKPYRCQVCGKTFGLRASLAQHSNVHA</sequence>
<protein>
    <submittedName>
        <fullName evidence="11">GZF1 protein</fullName>
    </submittedName>
</protein>
<keyword evidence="3" id="KW-0677">Repeat</keyword>
<keyword evidence="6" id="KW-0539">Nucleus</keyword>
<evidence type="ECO:0000256" key="2">
    <source>
        <dbReference type="ARBA" id="ARBA00022723"/>
    </source>
</evidence>
<dbReference type="InterPro" id="IPR000210">
    <property type="entry name" value="BTB/POZ_dom"/>
</dbReference>
<comment type="caution">
    <text evidence="11">The sequence shown here is derived from an EMBL/GenBank/DDBJ whole genome shotgun (WGS) entry which is preliminary data.</text>
</comment>
<evidence type="ECO:0000259" key="10">
    <source>
        <dbReference type="PROSITE" id="PS50157"/>
    </source>
</evidence>
<dbReference type="Pfam" id="PF13912">
    <property type="entry name" value="zf-C2H2_6"/>
    <property type="match status" value="3"/>
</dbReference>
<evidence type="ECO:0000313" key="11">
    <source>
        <dbReference type="EMBL" id="NXV75333.1"/>
    </source>
</evidence>
<evidence type="ECO:0000256" key="5">
    <source>
        <dbReference type="ARBA" id="ARBA00022833"/>
    </source>
</evidence>
<dbReference type="Gene3D" id="3.30.710.10">
    <property type="entry name" value="Potassium Channel Kv1.1, Chain A"/>
    <property type="match status" value="1"/>
</dbReference>
<feature type="domain" description="C2H2-type" evidence="10">
    <location>
        <begin position="259"/>
        <end position="286"/>
    </location>
</feature>
<evidence type="ECO:0000256" key="1">
    <source>
        <dbReference type="ARBA" id="ARBA00004123"/>
    </source>
</evidence>
<feature type="domain" description="C2H2-type" evidence="10">
    <location>
        <begin position="287"/>
        <end position="315"/>
    </location>
</feature>
<dbReference type="Pfam" id="PF00651">
    <property type="entry name" value="BTB"/>
    <property type="match status" value="1"/>
</dbReference>
<evidence type="ECO:0000256" key="8">
    <source>
        <dbReference type="SAM" id="MobiDB-lite"/>
    </source>
</evidence>
<feature type="domain" description="C2H2-type" evidence="10">
    <location>
        <begin position="512"/>
        <end position="540"/>
    </location>
</feature>
<feature type="domain" description="BTB" evidence="9">
    <location>
        <begin position="31"/>
        <end position="103"/>
    </location>
</feature>
<dbReference type="PANTHER" id="PTHR24394:SF29">
    <property type="entry name" value="MYONEURIN"/>
    <property type="match status" value="1"/>
</dbReference>
<feature type="domain" description="C2H2-type" evidence="10">
    <location>
        <begin position="683"/>
        <end position="706"/>
    </location>
</feature>
<keyword evidence="12" id="KW-1185">Reference proteome</keyword>
<keyword evidence="4 7" id="KW-0863">Zinc-finger</keyword>
<dbReference type="GO" id="GO:0005634">
    <property type="term" value="C:nucleus"/>
    <property type="evidence" value="ECO:0007669"/>
    <property type="project" value="UniProtKB-SubCell"/>
</dbReference>
<evidence type="ECO:0000259" key="9">
    <source>
        <dbReference type="PROSITE" id="PS50097"/>
    </source>
</evidence>
<feature type="compositionally biased region" description="Polar residues" evidence="8">
    <location>
        <begin position="371"/>
        <end position="381"/>
    </location>
</feature>
<feature type="region of interest" description="Disordered" evidence="8">
    <location>
        <begin position="205"/>
        <end position="237"/>
    </location>
</feature>
<feature type="non-terminal residue" evidence="11">
    <location>
        <position position="706"/>
    </location>
</feature>
<dbReference type="PROSITE" id="PS50157">
    <property type="entry name" value="ZINC_FINGER_C2H2_2"/>
    <property type="match status" value="10"/>
</dbReference>
<dbReference type="PANTHER" id="PTHR24394">
    <property type="entry name" value="ZINC FINGER PROTEIN"/>
    <property type="match status" value="1"/>
</dbReference>
<evidence type="ECO:0000313" key="12">
    <source>
        <dbReference type="Proteomes" id="UP000518911"/>
    </source>
</evidence>
<keyword evidence="2" id="KW-0479">Metal-binding</keyword>
<dbReference type="FunFam" id="3.30.160.60:FF:000690">
    <property type="entry name" value="Zinc finger protein 354C"/>
    <property type="match status" value="1"/>
</dbReference>
<proteinExistence type="predicted"/>
<dbReference type="FunFam" id="3.30.160.60:FF:001818">
    <property type="entry name" value="GDNF-inducible zinc finger protein 1 isoform X1"/>
    <property type="match status" value="1"/>
</dbReference>
<dbReference type="Gene3D" id="3.30.160.60">
    <property type="entry name" value="Classic Zinc Finger"/>
    <property type="match status" value="8"/>
</dbReference>
<dbReference type="SUPFAM" id="SSF57667">
    <property type="entry name" value="beta-beta-alpha zinc fingers"/>
    <property type="match status" value="5"/>
</dbReference>
<feature type="domain" description="C2H2-type" evidence="10">
    <location>
        <begin position="655"/>
        <end position="682"/>
    </location>
</feature>
<evidence type="ECO:0000256" key="6">
    <source>
        <dbReference type="ARBA" id="ARBA00023242"/>
    </source>
</evidence>
<feature type="compositionally biased region" description="Basic and acidic residues" evidence="8">
    <location>
        <begin position="354"/>
        <end position="369"/>
    </location>
</feature>
<dbReference type="Pfam" id="PF00096">
    <property type="entry name" value="zf-C2H2"/>
    <property type="match status" value="5"/>
</dbReference>
<gene>
    <name evidence="11" type="primary">Gzf1_0</name>
    <name evidence="11" type="ORF">ATLROG_R14120</name>
</gene>
<dbReference type="FunFam" id="3.30.160.60:FF:002711">
    <property type="entry name" value="Zinc finger protein 16"/>
    <property type="match status" value="1"/>
</dbReference>
<evidence type="ECO:0000256" key="3">
    <source>
        <dbReference type="ARBA" id="ARBA00022737"/>
    </source>
</evidence>
<dbReference type="InterPro" id="IPR036236">
    <property type="entry name" value="Znf_C2H2_sf"/>
</dbReference>
<dbReference type="PROSITE" id="PS50097">
    <property type="entry name" value="BTB"/>
    <property type="match status" value="1"/>
</dbReference>
<reference evidence="11 12" key="1">
    <citation type="submission" date="2019-09" db="EMBL/GenBank/DDBJ databases">
        <title>Bird 10,000 Genomes (B10K) Project - Family phase.</title>
        <authorList>
            <person name="Zhang G."/>
        </authorList>
    </citation>
    <scope>NUCLEOTIDE SEQUENCE [LARGE SCALE GENOMIC DNA]</scope>
    <source>
        <strain evidence="11">OUT-0055</strain>
        <tissue evidence="11">Blood</tissue>
    </source>
</reference>
<dbReference type="FunFam" id="3.30.160.60:FF:004075">
    <property type="match status" value="1"/>
</dbReference>
<dbReference type="SUPFAM" id="SSF54695">
    <property type="entry name" value="POZ domain"/>
    <property type="match status" value="1"/>
</dbReference>
<feature type="domain" description="C2H2-type" evidence="10">
    <location>
        <begin position="627"/>
        <end position="654"/>
    </location>
</feature>
<keyword evidence="5" id="KW-0862">Zinc</keyword>
<dbReference type="OrthoDB" id="9067626at2759"/>
<dbReference type="AlphaFoldDB" id="A0A7L3WGI4"/>
<feature type="non-terminal residue" evidence="11">
    <location>
        <position position="1"/>
    </location>
</feature>
<dbReference type="InterPro" id="IPR013087">
    <property type="entry name" value="Znf_C2H2_type"/>
</dbReference>
<comment type="subcellular location">
    <subcellularLocation>
        <location evidence="1">Nucleus</location>
    </subcellularLocation>
</comment>
<dbReference type="GO" id="GO:0000981">
    <property type="term" value="F:DNA-binding transcription factor activity, RNA polymerase II-specific"/>
    <property type="evidence" value="ECO:0007669"/>
    <property type="project" value="TreeGrafter"/>
</dbReference>
<feature type="compositionally biased region" description="Acidic residues" evidence="8">
    <location>
        <begin position="436"/>
        <end position="448"/>
    </location>
</feature>
<dbReference type="FunFam" id="3.30.160.60:FF:000446">
    <property type="entry name" value="Zinc finger protein"/>
    <property type="match status" value="1"/>
</dbReference>
<feature type="compositionally biased region" description="Acidic residues" evidence="8">
    <location>
        <begin position="417"/>
        <end position="428"/>
    </location>
</feature>
<feature type="domain" description="C2H2-type" evidence="10">
    <location>
        <begin position="599"/>
        <end position="626"/>
    </location>
</feature>